<dbReference type="Pfam" id="PF06962">
    <property type="entry name" value="rRNA_methylase"/>
    <property type="match status" value="1"/>
</dbReference>
<organism evidence="1 2">
    <name type="scientific">Cyanidium caldarium</name>
    <name type="common">Red alga</name>
    <dbReference type="NCBI Taxonomy" id="2771"/>
    <lineage>
        <taxon>Eukaryota</taxon>
        <taxon>Rhodophyta</taxon>
        <taxon>Bangiophyceae</taxon>
        <taxon>Cyanidiales</taxon>
        <taxon>Cyanidiaceae</taxon>
        <taxon>Cyanidium</taxon>
    </lineage>
</organism>
<reference evidence="1 2" key="1">
    <citation type="submission" date="2022-07" db="EMBL/GenBank/DDBJ databases">
        <title>Genome-wide signatures of adaptation to extreme environments.</title>
        <authorList>
            <person name="Cho C.H."/>
            <person name="Yoon H.S."/>
        </authorList>
    </citation>
    <scope>NUCLEOTIDE SEQUENCE [LARGE SCALE GENOMIC DNA]</scope>
    <source>
        <strain evidence="1 2">DBV 063 E5</strain>
    </source>
</reference>
<dbReference type="AlphaFoldDB" id="A0AAV9IUK8"/>
<protein>
    <recommendedName>
        <fullName evidence="3">rRNA methylase</fullName>
    </recommendedName>
</protein>
<evidence type="ECO:0008006" key="3">
    <source>
        <dbReference type="Google" id="ProtNLM"/>
    </source>
</evidence>
<dbReference type="InterPro" id="IPR029063">
    <property type="entry name" value="SAM-dependent_MTases_sf"/>
</dbReference>
<dbReference type="Proteomes" id="UP001301350">
    <property type="component" value="Unassembled WGS sequence"/>
</dbReference>
<dbReference type="PANTHER" id="PTHR35276:SF1">
    <property type="entry name" value="TRNA (MNM(5)S(2)U34)-METHYLTRANSFERASE, CHLOROPLASTIC"/>
    <property type="match status" value="1"/>
</dbReference>
<dbReference type="EMBL" id="JANCYW010000006">
    <property type="protein sequence ID" value="KAK4535819.1"/>
    <property type="molecule type" value="Genomic_DNA"/>
</dbReference>
<evidence type="ECO:0000313" key="2">
    <source>
        <dbReference type="Proteomes" id="UP001301350"/>
    </source>
</evidence>
<evidence type="ECO:0000313" key="1">
    <source>
        <dbReference type="EMBL" id="KAK4535819.1"/>
    </source>
</evidence>
<gene>
    <name evidence="1" type="ORF">CDCA_CDCA06G1844</name>
</gene>
<dbReference type="Gene3D" id="3.40.50.150">
    <property type="entry name" value="Vaccinia Virus protein VP39"/>
    <property type="match status" value="1"/>
</dbReference>
<accession>A0AAV9IUK8</accession>
<keyword evidence="2" id="KW-1185">Reference proteome</keyword>
<dbReference type="SUPFAM" id="SSF53335">
    <property type="entry name" value="S-adenosyl-L-methionine-dependent methyltransferases"/>
    <property type="match status" value="1"/>
</dbReference>
<sequence length="290" mass="32088">MRPPWLFSFAVPPWGLSRPAWRPPRLPVCARNGERRLLLRDAVFGVEGAAGQSVVRRNTGLAREYWRRAVRTGDVVVDATSGNGHDTLALAQLSGAPVAGTLLAMDLQPEAVLTTWRRLHDAFGDHVLWRRTGDGLRLRVRGVSRDAPNGGFECRLACGSHEAFDWLWRDPEDGDEDDLQQDRRLGHRIAMQGVSCVVYNLGYLPGSGSDRQVTTTPASTVRSLEAASALIRPDGGVLSVSCYTGHEGGAGEERAVFEWAQRLDSRQWTSLAHQWLNRHKAPSLVIIERQ</sequence>
<dbReference type="InterPro" id="IPR010719">
    <property type="entry name" value="MnmM_MeTrfase"/>
</dbReference>
<proteinExistence type="predicted"/>
<comment type="caution">
    <text evidence="1">The sequence shown here is derived from an EMBL/GenBank/DDBJ whole genome shotgun (WGS) entry which is preliminary data.</text>
</comment>
<dbReference type="PANTHER" id="PTHR35276">
    <property type="entry name" value="S-ADENOSYL-L-METHIONINE-DEPENDENT METHYLTRANSFERASES SUPERFAMILY PROTEIN"/>
    <property type="match status" value="1"/>
</dbReference>
<name>A0AAV9IUK8_CYACA</name>